<evidence type="ECO:0008006" key="3">
    <source>
        <dbReference type="Google" id="ProtNLM"/>
    </source>
</evidence>
<accession>A0ABR9PSE6</accession>
<comment type="caution">
    <text evidence="1">The sequence shown here is derived from an EMBL/GenBank/DDBJ whole genome shotgun (WGS) entry which is preliminary data.</text>
</comment>
<name>A0ABR9PSE6_9BACT</name>
<dbReference type="EMBL" id="JAAIYO010000006">
    <property type="protein sequence ID" value="MBE4750852.1"/>
    <property type="molecule type" value="Genomic_DNA"/>
</dbReference>
<gene>
    <name evidence="1" type="ORF">G4177_22030</name>
</gene>
<proteinExistence type="predicted"/>
<sequence length="148" mass="15407">MRRGWLGMTLLVLTACGEDASLEVALAEVNGSGVTGTLFVAETPGKSGLGETRFSFTAIDNTAIAASAAPRPTVGFLHEGRCAALGMSEHTEGFEPDGSARQTYYAVDGHDSHADQIDAYKGSHAFAIHLRVTDFSDDSGAVLACGDL</sequence>
<keyword evidence="2" id="KW-1185">Reference proteome</keyword>
<dbReference type="Proteomes" id="UP001516472">
    <property type="component" value="Unassembled WGS sequence"/>
</dbReference>
<evidence type="ECO:0000313" key="1">
    <source>
        <dbReference type="EMBL" id="MBE4750852.1"/>
    </source>
</evidence>
<protein>
    <recommendedName>
        <fullName evidence="3">Superoxide dismutase family protein</fullName>
    </recommendedName>
</protein>
<reference evidence="1 2" key="1">
    <citation type="submission" date="2020-02" db="EMBL/GenBank/DDBJ databases">
        <authorList>
            <person name="Babadi Z.K."/>
            <person name="Risdian C."/>
            <person name="Ebrahimipour G.H."/>
            <person name="Wink J."/>
        </authorList>
    </citation>
    <scope>NUCLEOTIDE SEQUENCE [LARGE SCALE GENOMIC DNA]</scope>
    <source>
        <strain evidence="1 2">ZKHCc1 1396</strain>
    </source>
</reference>
<dbReference type="PROSITE" id="PS51257">
    <property type="entry name" value="PROKAR_LIPOPROTEIN"/>
    <property type="match status" value="1"/>
</dbReference>
<evidence type="ECO:0000313" key="2">
    <source>
        <dbReference type="Proteomes" id="UP001516472"/>
    </source>
</evidence>
<organism evidence="1 2">
    <name type="scientific">Corallococcus soli</name>
    <dbReference type="NCBI Taxonomy" id="2710757"/>
    <lineage>
        <taxon>Bacteria</taxon>
        <taxon>Pseudomonadati</taxon>
        <taxon>Myxococcota</taxon>
        <taxon>Myxococcia</taxon>
        <taxon>Myxococcales</taxon>
        <taxon>Cystobacterineae</taxon>
        <taxon>Myxococcaceae</taxon>
        <taxon>Corallococcus</taxon>
    </lineage>
</organism>
<dbReference type="RefSeq" id="WP_193428037.1">
    <property type="nucleotide sequence ID" value="NZ_CBCSIP010000068.1"/>
</dbReference>